<proteinExistence type="predicted"/>
<feature type="compositionally biased region" description="Basic and acidic residues" evidence="2">
    <location>
        <begin position="670"/>
        <end position="683"/>
    </location>
</feature>
<dbReference type="Proteomes" id="UP000281553">
    <property type="component" value="Unassembled WGS sequence"/>
</dbReference>
<reference evidence="3 4" key="1">
    <citation type="submission" date="2018-11" db="EMBL/GenBank/DDBJ databases">
        <authorList>
            <consortium name="Pathogen Informatics"/>
        </authorList>
    </citation>
    <scope>NUCLEOTIDE SEQUENCE [LARGE SCALE GENOMIC DNA]</scope>
</reference>
<feature type="region of interest" description="Disordered" evidence="2">
    <location>
        <begin position="664"/>
        <end position="687"/>
    </location>
</feature>
<evidence type="ECO:0000256" key="2">
    <source>
        <dbReference type="SAM" id="MobiDB-lite"/>
    </source>
</evidence>
<accession>A0A3P7LMQ2</accession>
<feature type="region of interest" description="Disordered" evidence="2">
    <location>
        <begin position="71"/>
        <end position="116"/>
    </location>
</feature>
<dbReference type="EMBL" id="UYRU01050972">
    <property type="protein sequence ID" value="VDN11208.1"/>
    <property type="molecule type" value="Genomic_DNA"/>
</dbReference>
<name>A0A3P7LMQ2_DIBLA</name>
<gene>
    <name evidence="3" type="ORF">DILT_LOCUS7039</name>
</gene>
<dbReference type="AlphaFoldDB" id="A0A3P7LMQ2"/>
<feature type="coiled-coil region" evidence="1">
    <location>
        <begin position="313"/>
        <end position="340"/>
    </location>
</feature>
<keyword evidence="4" id="KW-1185">Reference proteome</keyword>
<evidence type="ECO:0000256" key="1">
    <source>
        <dbReference type="SAM" id="Coils"/>
    </source>
</evidence>
<sequence length="714" mass="81418">MFYGTSFFKKSTASPQIKNDLPNHVTQGNTGSAKNALWDVICDSDLNSSSDLDDSMEYFYSRSSLFKNRSDANESKLSSTSGPQKWKSKFFNEPPRESPKVNQSMDSIEDCEPAPSSPALKYTIGQAKSGGFQKMSSFGQSPVYKSPVVTTSSGRAEKDFSLRGFSTRKSPSLQKKTDDENLAEPELTVYEEDDEGEKEEAPQASNEIVEERKIPAPTPSVDRASDSIRLERLPLLQLKLKNEAIKLENWKNELVSNLQKKEKLVKAEIESSEKDIRIEEAHRKCSQLTDDLRHVYELLQASKRENTERTQAVSCLQETVSKLELEKGHLEEMVNKLEVEHSNTMTIYEEAMQSLKSKTADSLLALILMVSESNELMKSYEQSEGKVFSLTIMAWSLVNLKMCLMKTELEIETVKCREKDLSQRITEMKNEELAKSQKINEISTVLQNCKNENEKLRMEADNGAKALKELDEAYKTLDSTLIQTLQKQEELKENYATLESHCQEQETTLAKENIKAAKQAAYVDKLVKQVESLEKERTQLKAKLQDSKKHAEVKNTKVEELESQLQERLRQLEELRETVRMSDTEKAEIEKSARENLASVASKEAENAQLTERLQLADAERMAAIKRNDEIRAELLYAMEQQQQEMDKLLRLKDRELENLRSTLATQQNDSEKNVKKTEKKIAESGTQIEKLTKQLRECTQEKVMISSQQFVSS</sequence>
<keyword evidence="1" id="KW-0175">Coiled coil</keyword>
<feature type="region of interest" description="Disordered" evidence="2">
    <location>
        <begin position="160"/>
        <end position="222"/>
    </location>
</feature>
<evidence type="ECO:0000313" key="3">
    <source>
        <dbReference type="EMBL" id="VDN11208.1"/>
    </source>
</evidence>
<dbReference type="OrthoDB" id="10064612at2759"/>
<organism evidence="3 4">
    <name type="scientific">Dibothriocephalus latus</name>
    <name type="common">Fish tapeworm</name>
    <name type="synonym">Diphyllobothrium latum</name>
    <dbReference type="NCBI Taxonomy" id="60516"/>
    <lineage>
        <taxon>Eukaryota</taxon>
        <taxon>Metazoa</taxon>
        <taxon>Spiralia</taxon>
        <taxon>Lophotrochozoa</taxon>
        <taxon>Platyhelminthes</taxon>
        <taxon>Cestoda</taxon>
        <taxon>Eucestoda</taxon>
        <taxon>Diphyllobothriidea</taxon>
        <taxon>Diphyllobothriidae</taxon>
        <taxon>Dibothriocephalus</taxon>
    </lineage>
</organism>
<evidence type="ECO:0000313" key="4">
    <source>
        <dbReference type="Proteomes" id="UP000281553"/>
    </source>
</evidence>
<protein>
    <submittedName>
        <fullName evidence="3">Uncharacterized protein</fullName>
    </submittedName>
</protein>
<feature type="compositionally biased region" description="Acidic residues" evidence="2">
    <location>
        <begin position="189"/>
        <end position="198"/>
    </location>
</feature>